<dbReference type="RefSeq" id="YP_227512.1">
    <property type="nucleotide sequence ID" value="NC_006966.1"/>
</dbReference>
<name>Q08FL5_DPV83</name>
<dbReference type="Pfam" id="PF06822">
    <property type="entry name" value="DUF1235"/>
    <property type="match status" value="1"/>
</dbReference>
<evidence type="ECO:0000313" key="1">
    <source>
        <dbReference type="EMBL" id="ABI99292.1"/>
    </source>
</evidence>
<gene>
    <name evidence="1" type="ORF">DpV83gp137</name>
</gene>
<evidence type="ECO:0000313" key="2">
    <source>
        <dbReference type="Proteomes" id="UP000000866"/>
    </source>
</evidence>
<protein>
    <submittedName>
        <fullName evidence="1">Uncharacterized protein</fullName>
    </submittedName>
</protein>
<dbReference type="KEGG" id="vg:3346427"/>
<organism evidence="1 2">
    <name type="scientific">Deerpox virus (strain Mule deer/United States/W-848-83/1983)</name>
    <name type="common">DPV</name>
    <dbReference type="NCBI Taxonomy" id="305674"/>
    <lineage>
        <taxon>Viruses</taxon>
        <taxon>Varidnaviria</taxon>
        <taxon>Bamfordvirae</taxon>
        <taxon>Nucleocytoviricota</taxon>
        <taxon>Pokkesviricetes</taxon>
        <taxon>Chitovirales</taxon>
        <taxon>Poxviridae</taxon>
        <taxon>Chordopoxvirinae</taxon>
        <taxon>Cervidpoxvirus</taxon>
        <taxon>Cervidpoxvirus muledeerpox</taxon>
        <taxon>Mule deerpox virus</taxon>
    </lineage>
</organism>
<dbReference type="GeneID" id="3346427"/>
<sequence length="274" mass="32141">MKTKLFKTVPFFSTSKIKNRIFELIDMNILKYYNDNHTKIILSEIKQYIDDENICIDGLINIKYCDKDYSLSEYRNSDYSKILICIQSAKKGGMLLITNRITNHKRIIHPNPNCIIILNPLADYTVTQIVKGSLIFIAINIYIPSMKLVKMTVENIKYSNDISLLVPISNNEYMFVIKQIINANNKKIMCEQILINKEWFTLITDESNNKFYIPSICFGNSLLHFNYSYICFKKDIISDIINKHIPFEKVYPKKGIYKSIIIYEKIIYGKYIDN</sequence>
<proteinExistence type="predicted"/>
<accession>Q08FL5</accession>
<dbReference type="Proteomes" id="UP000000866">
    <property type="component" value="Segment"/>
</dbReference>
<keyword evidence="2" id="KW-1185">Reference proteome</keyword>
<organismHost>
    <name type="scientific">Odocoileus hemionus</name>
    <name type="common">Mule deer</name>
    <name type="synonym">Cervus hemionus</name>
    <dbReference type="NCBI Taxonomy" id="9872"/>
</organismHost>
<dbReference type="OrthoDB" id="14396at10239"/>
<reference evidence="1 2" key="1">
    <citation type="journal article" date="2005" name="J. Virol.">
        <title>Genome of deerpox virus.</title>
        <authorList>
            <person name="Afonso C.L."/>
            <person name="Delhon G."/>
            <person name="Tulman E.R."/>
            <person name="Lu Z."/>
            <person name="Zsak A."/>
            <person name="Becerra V.M."/>
            <person name="Zsak L."/>
            <person name="Kutish G.F."/>
            <person name="Rock D.L."/>
        </authorList>
    </citation>
    <scope>NUCLEOTIDE SEQUENCE [LARGE SCALE GENOMIC DNA]</scope>
    <source>
        <strain evidence="2">Mule deer/United States/W-848-83/1983</strain>
    </source>
</reference>
<dbReference type="InterPro" id="IPR009641">
    <property type="entry name" value="Vaccinia_virus_A37"/>
</dbReference>
<dbReference type="EMBL" id="AY689436">
    <property type="protein sequence ID" value="ABI99292.1"/>
    <property type="molecule type" value="Genomic_DNA"/>
</dbReference>